<name>A0ABQ9K346_9CUCU</name>
<evidence type="ECO:0000313" key="2">
    <source>
        <dbReference type="Proteomes" id="UP001162164"/>
    </source>
</evidence>
<sequence length="102" mass="11548">MLLIYCTIRDILEDDKLALHSLSVKIKNNVQLSTLIFGECQRRPTSRNPHTPTEKAAAIIHSKYPGSVRKTNIKIIKLMPIKFTLLKFMQNGGPLFSHFAQG</sequence>
<comment type="caution">
    <text evidence="1">The sequence shown here is derived from an EMBL/GenBank/DDBJ whole genome shotgun (WGS) entry which is preliminary data.</text>
</comment>
<organism evidence="1 2">
    <name type="scientific">Molorchus minor</name>
    <dbReference type="NCBI Taxonomy" id="1323400"/>
    <lineage>
        <taxon>Eukaryota</taxon>
        <taxon>Metazoa</taxon>
        <taxon>Ecdysozoa</taxon>
        <taxon>Arthropoda</taxon>
        <taxon>Hexapoda</taxon>
        <taxon>Insecta</taxon>
        <taxon>Pterygota</taxon>
        <taxon>Neoptera</taxon>
        <taxon>Endopterygota</taxon>
        <taxon>Coleoptera</taxon>
        <taxon>Polyphaga</taxon>
        <taxon>Cucujiformia</taxon>
        <taxon>Chrysomeloidea</taxon>
        <taxon>Cerambycidae</taxon>
        <taxon>Lamiinae</taxon>
        <taxon>Monochamini</taxon>
        <taxon>Molorchus</taxon>
    </lineage>
</organism>
<proteinExistence type="predicted"/>
<evidence type="ECO:0000313" key="1">
    <source>
        <dbReference type="EMBL" id="KAJ8984491.1"/>
    </source>
</evidence>
<reference evidence="1" key="1">
    <citation type="journal article" date="2023" name="Insect Mol. Biol.">
        <title>Genome sequencing provides insights into the evolution of gene families encoding plant cell wall-degrading enzymes in longhorned beetles.</title>
        <authorList>
            <person name="Shin N.R."/>
            <person name="Okamura Y."/>
            <person name="Kirsch R."/>
            <person name="Pauchet Y."/>
        </authorList>
    </citation>
    <scope>NUCLEOTIDE SEQUENCE</scope>
    <source>
        <strain evidence="1">MMC_N1</strain>
    </source>
</reference>
<dbReference type="Proteomes" id="UP001162164">
    <property type="component" value="Unassembled WGS sequence"/>
</dbReference>
<gene>
    <name evidence="1" type="ORF">NQ317_006151</name>
</gene>
<protein>
    <submittedName>
        <fullName evidence="1">Uncharacterized protein</fullName>
    </submittedName>
</protein>
<keyword evidence="2" id="KW-1185">Reference proteome</keyword>
<dbReference type="EMBL" id="JAPWTJ010000035">
    <property type="protein sequence ID" value="KAJ8984491.1"/>
    <property type="molecule type" value="Genomic_DNA"/>
</dbReference>
<accession>A0ABQ9K346</accession>